<gene>
    <name evidence="1" type="ORF">M422DRAFT_273511</name>
</gene>
<sequence>MDIITEDEAFTIVYQQSIRPGNIDTVSFDIPANLLSAAEQLTTLRLISIDTLFSERTISKEEDDWFRHVFKRTKKLQALIIPIGSWTPSAVVLPTTLGKLRIPTAPAVAVMINAASNMECLALSHYGCMMDDIFPQIVFPWKTLKQFELDTAATRHDILFIINDYMAQQNPLKQPLKELSLKVSRFASEDVDSFLNAFNSTKLPLLHLGHCEPIEDEDLTSIIQKFPGLTELVLLQLTIYNDDGDDGDNMDMDIDDDDDDRLFQDWEIPGDILMARLRNLKALKYLRTSYLAPNSLPLNQWNEPNRSDEECWVAANLTAREIFRYGPPTLKEQVNMFV</sequence>
<accession>A0A0C9U8Z8</accession>
<organism evidence="1 2">
    <name type="scientific">Sphaerobolus stellatus (strain SS14)</name>
    <dbReference type="NCBI Taxonomy" id="990650"/>
    <lineage>
        <taxon>Eukaryota</taxon>
        <taxon>Fungi</taxon>
        <taxon>Dikarya</taxon>
        <taxon>Basidiomycota</taxon>
        <taxon>Agaricomycotina</taxon>
        <taxon>Agaricomycetes</taxon>
        <taxon>Phallomycetidae</taxon>
        <taxon>Geastrales</taxon>
        <taxon>Sphaerobolaceae</taxon>
        <taxon>Sphaerobolus</taxon>
    </lineage>
</organism>
<protein>
    <submittedName>
        <fullName evidence="1">Unplaced genomic scaffold SPHSTscaffold_336, whole genome shotgun sequence</fullName>
    </submittedName>
</protein>
<dbReference type="HOGENOM" id="CLU_821760_0_0_1"/>
<name>A0A0C9U8Z8_SPHS4</name>
<evidence type="ECO:0000313" key="1">
    <source>
        <dbReference type="EMBL" id="KIJ25517.1"/>
    </source>
</evidence>
<proteinExistence type="predicted"/>
<reference evidence="1 2" key="1">
    <citation type="submission" date="2014-06" db="EMBL/GenBank/DDBJ databases">
        <title>Evolutionary Origins and Diversification of the Mycorrhizal Mutualists.</title>
        <authorList>
            <consortium name="DOE Joint Genome Institute"/>
            <consortium name="Mycorrhizal Genomics Consortium"/>
            <person name="Kohler A."/>
            <person name="Kuo A."/>
            <person name="Nagy L.G."/>
            <person name="Floudas D."/>
            <person name="Copeland A."/>
            <person name="Barry K.W."/>
            <person name="Cichocki N."/>
            <person name="Veneault-Fourrey C."/>
            <person name="LaButti K."/>
            <person name="Lindquist E.A."/>
            <person name="Lipzen A."/>
            <person name="Lundell T."/>
            <person name="Morin E."/>
            <person name="Murat C."/>
            <person name="Riley R."/>
            <person name="Ohm R."/>
            <person name="Sun H."/>
            <person name="Tunlid A."/>
            <person name="Henrissat B."/>
            <person name="Grigoriev I.V."/>
            <person name="Hibbett D.S."/>
            <person name="Martin F."/>
        </authorList>
    </citation>
    <scope>NUCLEOTIDE SEQUENCE [LARGE SCALE GENOMIC DNA]</scope>
    <source>
        <strain evidence="1 2">SS14</strain>
    </source>
</reference>
<dbReference type="AlphaFoldDB" id="A0A0C9U8Z8"/>
<dbReference type="Gene3D" id="3.80.10.10">
    <property type="entry name" value="Ribonuclease Inhibitor"/>
    <property type="match status" value="1"/>
</dbReference>
<dbReference type="InterPro" id="IPR032675">
    <property type="entry name" value="LRR_dom_sf"/>
</dbReference>
<dbReference type="EMBL" id="KN837411">
    <property type="protein sequence ID" value="KIJ25517.1"/>
    <property type="molecule type" value="Genomic_DNA"/>
</dbReference>
<keyword evidence="2" id="KW-1185">Reference proteome</keyword>
<evidence type="ECO:0000313" key="2">
    <source>
        <dbReference type="Proteomes" id="UP000054279"/>
    </source>
</evidence>
<dbReference type="Proteomes" id="UP000054279">
    <property type="component" value="Unassembled WGS sequence"/>
</dbReference>
<dbReference type="SUPFAM" id="SSF52047">
    <property type="entry name" value="RNI-like"/>
    <property type="match status" value="1"/>
</dbReference>